<dbReference type="InterPro" id="IPR001387">
    <property type="entry name" value="Cro/C1-type_HTH"/>
</dbReference>
<protein>
    <submittedName>
        <fullName evidence="2">Helix-turn-helix transcriptional regulator</fullName>
    </submittedName>
</protein>
<feature type="domain" description="HTH cro/C1-type" evidence="1">
    <location>
        <begin position="8"/>
        <end position="68"/>
    </location>
</feature>
<dbReference type="AlphaFoldDB" id="A0A8E1W7P5"/>
<organism evidence="2 3">
    <name type="scientific">Amycolatopsis echigonensis</name>
    <dbReference type="NCBI Taxonomy" id="2576905"/>
    <lineage>
        <taxon>Bacteria</taxon>
        <taxon>Bacillati</taxon>
        <taxon>Actinomycetota</taxon>
        <taxon>Actinomycetes</taxon>
        <taxon>Pseudonocardiales</taxon>
        <taxon>Pseudonocardiaceae</taxon>
        <taxon>Amycolatopsis</taxon>
    </lineage>
</organism>
<dbReference type="Pfam" id="PF13560">
    <property type="entry name" value="HTH_31"/>
    <property type="match status" value="1"/>
</dbReference>
<dbReference type="PROSITE" id="PS50943">
    <property type="entry name" value="HTH_CROC1"/>
    <property type="match status" value="1"/>
</dbReference>
<dbReference type="Proteomes" id="UP000550260">
    <property type="component" value="Unassembled WGS sequence"/>
</dbReference>
<dbReference type="SMART" id="SM00530">
    <property type="entry name" value="HTH_XRE"/>
    <property type="match status" value="1"/>
</dbReference>
<dbReference type="EMBL" id="JACJHR010000135">
    <property type="protein sequence ID" value="MBB2506018.1"/>
    <property type="molecule type" value="Genomic_DNA"/>
</dbReference>
<comment type="caution">
    <text evidence="2">The sequence shown here is derived from an EMBL/GenBank/DDBJ whole genome shotgun (WGS) entry which is preliminary data.</text>
</comment>
<proteinExistence type="predicted"/>
<accession>A0A8E1W7P5</accession>
<dbReference type="Gene3D" id="1.10.260.40">
    <property type="entry name" value="lambda repressor-like DNA-binding domains"/>
    <property type="match status" value="1"/>
</dbReference>
<dbReference type="CDD" id="cd00093">
    <property type="entry name" value="HTH_XRE"/>
    <property type="match status" value="1"/>
</dbReference>
<sequence length="69" mass="7536">MNGLGKHLRALRTQAGLTQAEIGYRAGISREVVCAIENGRTNPRIGTVKRYCEAIGARIVIGFPPKEQK</sequence>
<dbReference type="InterPro" id="IPR010982">
    <property type="entry name" value="Lambda_DNA-bd_dom_sf"/>
</dbReference>
<name>A0A8E1W7P5_9PSEU</name>
<dbReference type="SUPFAM" id="SSF47413">
    <property type="entry name" value="lambda repressor-like DNA-binding domains"/>
    <property type="match status" value="1"/>
</dbReference>
<dbReference type="GO" id="GO:0003677">
    <property type="term" value="F:DNA binding"/>
    <property type="evidence" value="ECO:0007669"/>
    <property type="project" value="InterPro"/>
</dbReference>
<evidence type="ECO:0000259" key="1">
    <source>
        <dbReference type="PROSITE" id="PS50943"/>
    </source>
</evidence>
<evidence type="ECO:0000313" key="3">
    <source>
        <dbReference type="Proteomes" id="UP000550260"/>
    </source>
</evidence>
<dbReference type="RefSeq" id="WP_183127585.1">
    <property type="nucleotide sequence ID" value="NZ_JACJHR010000135.1"/>
</dbReference>
<reference evidence="2 3" key="1">
    <citation type="submission" date="2020-08" db="EMBL/GenBank/DDBJ databases">
        <title>Amycolatopsis echigonensis JCM 21831.</title>
        <authorList>
            <person name="Tedsree N."/>
            <person name="Kuncharoen N."/>
            <person name="Likhitwitayawuid K."/>
            <person name="Tanasupawat S."/>
        </authorList>
    </citation>
    <scope>NUCLEOTIDE SEQUENCE [LARGE SCALE GENOMIC DNA]</scope>
    <source>
        <strain evidence="2 3">JCM 21831</strain>
    </source>
</reference>
<evidence type="ECO:0000313" key="2">
    <source>
        <dbReference type="EMBL" id="MBB2506018.1"/>
    </source>
</evidence>
<gene>
    <name evidence="2" type="ORF">H5411_43770</name>
</gene>